<organism evidence="2 3">
    <name type="scientific">Cricetulus griseus</name>
    <name type="common">Chinese hamster</name>
    <name type="synonym">Cricetulus barabensis griseus</name>
    <dbReference type="NCBI Taxonomy" id="10029"/>
    <lineage>
        <taxon>Eukaryota</taxon>
        <taxon>Metazoa</taxon>
        <taxon>Chordata</taxon>
        <taxon>Craniata</taxon>
        <taxon>Vertebrata</taxon>
        <taxon>Euteleostomi</taxon>
        <taxon>Mammalia</taxon>
        <taxon>Eutheria</taxon>
        <taxon>Euarchontoglires</taxon>
        <taxon>Glires</taxon>
        <taxon>Rodentia</taxon>
        <taxon>Myomorpha</taxon>
        <taxon>Muroidea</taxon>
        <taxon>Cricetidae</taxon>
        <taxon>Cricetinae</taxon>
        <taxon>Cricetulus</taxon>
    </lineage>
</organism>
<evidence type="ECO:0000313" key="3">
    <source>
        <dbReference type="RefSeq" id="XP_035306506.1"/>
    </source>
</evidence>
<keyword evidence="2" id="KW-1185">Reference proteome</keyword>
<feature type="region of interest" description="Disordered" evidence="1">
    <location>
        <begin position="1"/>
        <end position="193"/>
    </location>
</feature>
<dbReference type="Proteomes" id="UP001108280">
    <property type="component" value="Chromosome 1"/>
</dbReference>
<protein>
    <submittedName>
        <fullName evidence="3">Basic proline-rich protein-like</fullName>
    </submittedName>
</protein>
<dbReference type="KEGG" id="cge:118239460"/>
<feature type="region of interest" description="Disordered" evidence="1">
    <location>
        <begin position="208"/>
        <end position="227"/>
    </location>
</feature>
<reference evidence="3" key="3">
    <citation type="submission" date="2025-08" db="UniProtKB">
        <authorList>
            <consortium name="RefSeq"/>
        </authorList>
    </citation>
    <scope>IDENTIFICATION</scope>
    <source>
        <strain evidence="3">17A/GY</strain>
        <tissue evidence="3">Liver</tissue>
    </source>
</reference>
<sequence>MAEGARPPPPPPPPPPAPAPALRSVSPGPAAAPGGRGNGAAAAAATAAATEPGRGEGGRDQPPGRIRPSASPRHLHPFPRSLPGSSRRTRSGSAKARGARPEPVPPPEPGAVLAAARGDGARSHLPRLGRASGAERRLSGSPPRFTPGLPRSGSRSEFGEPWPPPPRSERGGPAAPPPGGAPCALPAPPECHQATTEEVPAVCGFHRRRWPRGSHKVVPPQAPGTKV</sequence>
<evidence type="ECO:0000313" key="2">
    <source>
        <dbReference type="Proteomes" id="UP001108280"/>
    </source>
</evidence>
<dbReference type="GeneID" id="118239460"/>
<name>A0A9J7H7F0_CRIGR</name>
<reference evidence="2" key="1">
    <citation type="journal article" date="2018" name="Biotechnol. Bioeng.">
        <title>A reference genome of the Chinese hamster based on a hybrid assembly strategy.</title>
        <authorList>
            <person name="Rupp O."/>
            <person name="MacDonald M.L."/>
            <person name="Li S."/>
            <person name="Dhiman H."/>
            <person name="Polson S."/>
            <person name="Griep S."/>
            <person name="Heffner K."/>
            <person name="Hernandez I."/>
            <person name="Brinkrolf K."/>
            <person name="Jadhav V."/>
            <person name="Samoudi M."/>
            <person name="Hao H."/>
            <person name="Kingham B."/>
            <person name="Goesmann A."/>
            <person name="Betenbaugh M.J."/>
            <person name="Lewis N.E."/>
            <person name="Borth N."/>
            <person name="Lee K.H."/>
        </authorList>
    </citation>
    <scope>NUCLEOTIDE SEQUENCE [LARGE SCALE GENOMIC DNA]</scope>
    <source>
        <strain evidence="2">17A/GY</strain>
    </source>
</reference>
<feature type="compositionally biased region" description="Pro residues" evidence="1">
    <location>
        <begin position="1"/>
        <end position="19"/>
    </location>
</feature>
<accession>A0A9J7H7F0</accession>
<reference evidence="2" key="2">
    <citation type="journal article" date="2020" name="Biotechnol. Bioeng.">
        <title>Chromosome-scale scaffolds for the Chinese hamster reference genome assembly to facilitate the study of the CHO epigenome.</title>
        <authorList>
            <person name="Hilliard W."/>
            <person name="MacDonald M."/>
            <person name="Lee K.H."/>
        </authorList>
    </citation>
    <scope>NUCLEOTIDE SEQUENCE [LARGE SCALE GENOMIC DNA]</scope>
    <source>
        <strain evidence="2">17A/GY</strain>
    </source>
</reference>
<feature type="compositionally biased region" description="Pro residues" evidence="1">
    <location>
        <begin position="174"/>
        <end position="189"/>
    </location>
</feature>
<evidence type="ECO:0000256" key="1">
    <source>
        <dbReference type="SAM" id="MobiDB-lite"/>
    </source>
</evidence>
<proteinExistence type="predicted"/>
<feature type="compositionally biased region" description="Low complexity" evidence="1">
    <location>
        <begin position="27"/>
        <end position="52"/>
    </location>
</feature>
<dbReference type="RefSeq" id="XP_035306506.1">
    <property type="nucleotide sequence ID" value="XM_035450615.1"/>
</dbReference>
<gene>
    <name evidence="3" type="primary">LOC118239460</name>
</gene>
<dbReference type="AlphaFoldDB" id="A0A9J7H7F0"/>